<proteinExistence type="predicted"/>
<accession>A0A2T7NJ64</accession>
<dbReference type="STRING" id="400727.A0A2T7NJ64"/>
<dbReference type="PROSITE" id="PS51796">
    <property type="entry name" value="MSS4"/>
    <property type="match status" value="1"/>
</dbReference>
<dbReference type="PANTHER" id="PTHR13276:SF0">
    <property type="entry name" value="GUANINE NUCLEOTIDE EXCHANGE FACTOR MSS4"/>
    <property type="match status" value="1"/>
</dbReference>
<dbReference type="GO" id="GO:0015031">
    <property type="term" value="P:protein transport"/>
    <property type="evidence" value="ECO:0007669"/>
    <property type="project" value="UniProtKB-KW"/>
</dbReference>
<evidence type="ECO:0000256" key="4">
    <source>
        <dbReference type="ARBA" id="ARBA00022833"/>
    </source>
</evidence>
<keyword evidence="1" id="KW-0813">Transport</keyword>
<dbReference type="Proteomes" id="UP000245119">
    <property type="component" value="Linkage Group LG12"/>
</dbReference>
<evidence type="ECO:0000256" key="8">
    <source>
        <dbReference type="ARBA" id="ARBA00063928"/>
    </source>
</evidence>
<keyword evidence="12" id="KW-1185">Reference proteome</keyword>
<dbReference type="Gene3D" id="2.170.150.10">
    <property type="entry name" value="Metal Binding Protein, Guanine Nucleotide Exchange Factor, Chain A"/>
    <property type="match status" value="1"/>
</dbReference>
<dbReference type="GO" id="GO:0005085">
    <property type="term" value="F:guanyl-nucleotide exchange factor activity"/>
    <property type="evidence" value="ECO:0007669"/>
    <property type="project" value="UniProtKB-KW"/>
</dbReference>
<keyword evidence="6" id="KW-0007">Acetylation</keyword>
<dbReference type="Pfam" id="PF04421">
    <property type="entry name" value="Mss4"/>
    <property type="match status" value="1"/>
</dbReference>
<dbReference type="OrthoDB" id="30840at2759"/>
<sequence>MAESGATPVGDDVSAFYDLVENGKNKTSIYCQRCRSLVLSPNNATLVEKEFYLPYMFKKKVETQPTEGEDLKAFWLVKDMYTFDNVGFSNTVDSIKYLICADCEIGPIGWHNITDKKSFYIAVERVRHE</sequence>
<organism evidence="11 12">
    <name type="scientific">Pomacea canaliculata</name>
    <name type="common">Golden apple snail</name>
    <dbReference type="NCBI Taxonomy" id="400727"/>
    <lineage>
        <taxon>Eukaryota</taxon>
        <taxon>Metazoa</taxon>
        <taxon>Spiralia</taxon>
        <taxon>Lophotrochozoa</taxon>
        <taxon>Mollusca</taxon>
        <taxon>Gastropoda</taxon>
        <taxon>Caenogastropoda</taxon>
        <taxon>Architaenioglossa</taxon>
        <taxon>Ampullarioidea</taxon>
        <taxon>Ampullariidae</taxon>
        <taxon>Pomacea</taxon>
    </lineage>
</organism>
<keyword evidence="5" id="KW-0653">Protein transport</keyword>
<keyword evidence="4" id="KW-0862">Zinc</keyword>
<dbReference type="FunFam" id="2.170.150.10:FF:000004">
    <property type="entry name" value="Guanine nucleotide exchange factor MSS4"/>
    <property type="match status" value="1"/>
</dbReference>
<keyword evidence="2" id="KW-0344">Guanine-nucleotide releasing factor</keyword>
<dbReference type="GO" id="GO:0016020">
    <property type="term" value="C:membrane"/>
    <property type="evidence" value="ECO:0007669"/>
    <property type="project" value="TreeGrafter"/>
</dbReference>
<dbReference type="EMBL" id="PZQS01000012">
    <property type="protein sequence ID" value="PVD21212.1"/>
    <property type="molecule type" value="Genomic_DNA"/>
</dbReference>
<dbReference type="InterPro" id="IPR011323">
    <property type="entry name" value="Mss4/transl-control_tumour"/>
</dbReference>
<dbReference type="SUPFAM" id="SSF51316">
    <property type="entry name" value="Mss4-like"/>
    <property type="match status" value="1"/>
</dbReference>
<dbReference type="GO" id="GO:0005829">
    <property type="term" value="C:cytosol"/>
    <property type="evidence" value="ECO:0007669"/>
    <property type="project" value="TreeGrafter"/>
</dbReference>
<name>A0A2T7NJ64_POMCA</name>
<evidence type="ECO:0000256" key="10">
    <source>
        <dbReference type="ARBA" id="ARBA00075505"/>
    </source>
</evidence>
<evidence type="ECO:0000256" key="5">
    <source>
        <dbReference type="ARBA" id="ARBA00022927"/>
    </source>
</evidence>
<comment type="caution">
    <text evidence="11">The sequence shown here is derived from an EMBL/GenBank/DDBJ whole genome shotgun (WGS) entry which is preliminary data.</text>
</comment>
<dbReference type="GO" id="GO:0007264">
    <property type="term" value="P:small GTPase-mediated signal transduction"/>
    <property type="evidence" value="ECO:0007669"/>
    <property type="project" value="InterPro"/>
</dbReference>
<dbReference type="GO" id="GO:0006892">
    <property type="term" value="P:post-Golgi vesicle-mediated transport"/>
    <property type="evidence" value="ECO:0007669"/>
    <property type="project" value="TreeGrafter"/>
</dbReference>
<dbReference type="AlphaFoldDB" id="A0A2T7NJ64"/>
<dbReference type="InterPro" id="IPR007515">
    <property type="entry name" value="Mss4"/>
</dbReference>
<evidence type="ECO:0000256" key="9">
    <source>
        <dbReference type="ARBA" id="ARBA00069715"/>
    </source>
</evidence>
<keyword evidence="3" id="KW-0479">Metal-binding</keyword>
<evidence type="ECO:0000313" key="11">
    <source>
        <dbReference type="EMBL" id="PVD21212.1"/>
    </source>
</evidence>
<dbReference type="GO" id="GO:0008270">
    <property type="term" value="F:zinc ion binding"/>
    <property type="evidence" value="ECO:0007669"/>
    <property type="project" value="TreeGrafter"/>
</dbReference>
<evidence type="ECO:0000256" key="1">
    <source>
        <dbReference type="ARBA" id="ARBA00022448"/>
    </source>
</evidence>
<evidence type="ECO:0000256" key="2">
    <source>
        <dbReference type="ARBA" id="ARBA00022658"/>
    </source>
</evidence>
<dbReference type="InterPro" id="IPR011057">
    <property type="entry name" value="Mss4-like_sf"/>
</dbReference>
<evidence type="ECO:0000256" key="3">
    <source>
        <dbReference type="ARBA" id="ARBA00022723"/>
    </source>
</evidence>
<reference evidence="11 12" key="1">
    <citation type="submission" date="2018-04" db="EMBL/GenBank/DDBJ databases">
        <title>The genome of golden apple snail Pomacea canaliculata provides insight into stress tolerance and invasive adaptation.</title>
        <authorList>
            <person name="Liu C."/>
            <person name="Liu B."/>
            <person name="Ren Y."/>
            <person name="Zhang Y."/>
            <person name="Wang H."/>
            <person name="Li S."/>
            <person name="Jiang F."/>
            <person name="Yin L."/>
            <person name="Zhang G."/>
            <person name="Qian W."/>
            <person name="Fan W."/>
        </authorList>
    </citation>
    <scope>NUCLEOTIDE SEQUENCE [LARGE SCALE GENOMIC DNA]</scope>
    <source>
        <strain evidence="11">SZHN2017</strain>
        <tissue evidence="11">Muscle</tissue>
    </source>
</reference>
<dbReference type="PANTHER" id="PTHR13276">
    <property type="entry name" value="GUANINE NUCLEOTIDE EXCHANGE FACTOR MSS4"/>
    <property type="match status" value="1"/>
</dbReference>
<protein>
    <recommendedName>
        <fullName evidence="9">Guanine nucleotide exchange factor MSS4</fullName>
    </recommendedName>
    <alternativeName>
        <fullName evidence="10">Rab-interacting factor</fullName>
    </alternativeName>
</protein>
<comment type="subunit">
    <text evidence="8">Interacts with RAB8A.</text>
</comment>
<dbReference type="OMA" id="FLPHMKV"/>
<comment type="function">
    <text evidence="7">Guanine-nucleotide-releasing protein that acts on members of the SEC4/YPT1/RAB subfamily. Stimulates GDP release from both YPT1, RAB3A and RAB10, but is less active on these proteins than on the SEC4 protein. Might play a general role in vesicular transport.</text>
</comment>
<evidence type="ECO:0000256" key="7">
    <source>
        <dbReference type="ARBA" id="ARBA00060031"/>
    </source>
</evidence>
<evidence type="ECO:0000313" key="12">
    <source>
        <dbReference type="Proteomes" id="UP000245119"/>
    </source>
</evidence>
<gene>
    <name evidence="11" type="ORF">C0Q70_19381</name>
</gene>
<evidence type="ECO:0000256" key="6">
    <source>
        <dbReference type="ARBA" id="ARBA00022990"/>
    </source>
</evidence>